<organism evidence="7 8">
    <name type="scientific">Wolfiporia cocos (strain MD-104)</name>
    <name type="common">Brown rot fungus</name>
    <dbReference type="NCBI Taxonomy" id="742152"/>
    <lineage>
        <taxon>Eukaryota</taxon>
        <taxon>Fungi</taxon>
        <taxon>Dikarya</taxon>
        <taxon>Basidiomycota</taxon>
        <taxon>Agaricomycotina</taxon>
        <taxon>Agaricomycetes</taxon>
        <taxon>Polyporales</taxon>
        <taxon>Phaeolaceae</taxon>
        <taxon>Wolfiporia</taxon>
    </lineage>
</organism>
<dbReference type="GO" id="GO:0005739">
    <property type="term" value="C:mitochondrion"/>
    <property type="evidence" value="ECO:0007669"/>
    <property type="project" value="TreeGrafter"/>
</dbReference>
<evidence type="ECO:0000256" key="3">
    <source>
        <dbReference type="ARBA" id="ARBA00023274"/>
    </source>
</evidence>
<dbReference type="PANTHER" id="PTHR15892">
    <property type="entry name" value="MITOCHONDRIAL RIBOSOMAL PROTEIN L30"/>
    <property type="match status" value="1"/>
</dbReference>
<evidence type="ECO:0000256" key="2">
    <source>
        <dbReference type="ARBA" id="ARBA00022980"/>
    </source>
</evidence>
<evidence type="ECO:0000313" key="8">
    <source>
        <dbReference type="Proteomes" id="UP000218811"/>
    </source>
</evidence>
<dbReference type="GO" id="GO:0015934">
    <property type="term" value="C:large ribosomal subunit"/>
    <property type="evidence" value="ECO:0007669"/>
    <property type="project" value="InterPro"/>
</dbReference>
<protein>
    <recommendedName>
        <fullName evidence="4">Large ribosomal subunit protein uL30m</fullName>
    </recommendedName>
</protein>
<keyword evidence="8" id="KW-1185">Reference proteome</keyword>
<evidence type="ECO:0000259" key="6">
    <source>
        <dbReference type="Pfam" id="PF00327"/>
    </source>
</evidence>
<keyword evidence="3" id="KW-0687">Ribonucleoprotein</keyword>
<dbReference type="AlphaFoldDB" id="A0A2H3K0P7"/>
<feature type="domain" description="Large ribosomal subunit protein uL30-like ferredoxin-like fold" evidence="6">
    <location>
        <begin position="63"/>
        <end position="113"/>
    </location>
</feature>
<evidence type="ECO:0000256" key="1">
    <source>
        <dbReference type="ARBA" id="ARBA00007594"/>
    </source>
</evidence>
<dbReference type="Proteomes" id="UP000218811">
    <property type="component" value="Unassembled WGS sequence"/>
</dbReference>
<dbReference type="EMBL" id="KB468124">
    <property type="protein sequence ID" value="PCH42584.1"/>
    <property type="molecule type" value="Genomic_DNA"/>
</dbReference>
<dbReference type="NCBIfam" id="TIGR01308">
    <property type="entry name" value="rpmD_bact"/>
    <property type="match status" value="1"/>
</dbReference>
<sequence length="151" mass="16368">MWSTTTLSASTSLRTCACSRLLVRTLATAAPSSSSAESTAHASTSTSTPPTPSASAPEPPTHFRITQRRSAIALPARYKATLVALGLHRRLQTVYHPYSADIAGKILRVKELVQVENVPASAVRTKTEQRRERRPPRGYAVVGSRMRDADL</sequence>
<feature type="compositionally biased region" description="Pro residues" evidence="5">
    <location>
        <begin position="49"/>
        <end position="60"/>
    </location>
</feature>
<dbReference type="Pfam" id="PF00327">
    <property type="entry name" value="Ribosomal_L30"/>
    <property type="match status" value="1"/>
</dbReference>
<comment type="similarity">
    <text evidence="1">Belongs to the universal ribosomal protein uL30 family.</text>
</comment>
<reference evidence="7 8" key="1">
    <citation type="journal article" date="2012" name="Science">
        <title>The Paleozoic origin of enzymatic lignin decomposition reconstructed from 31 fungal genomes.</title>
        <authorList>
            <person name="Floudas D."/>
            <person name="Binder M."/>
            <person name="Riley R."/>
            <person name="Barry K."/>
            <person name="Blanchette R.A."/>
            <person name="Henrissat B."/>
            <person name="Martinez A.T."/>
            <person name="Otillar R."/>
            <person name="Spatafora J.W."/>
            <person name="Yadav J.S."/>
            <person name="Aerts A."/>
            <person name="Benoit I."/>
            <person name="Boyd A."/>
            <person name="Carlson A."/>
            <person name="Copeland A."/>
            <person name="Coutinho P.M."/>
            <person name="de Vries R.P."/>
            <person name="Ferreira P."/>
            <person name="Findley K."/>
            <person name="Foster B."/>
            <person name="Gaskell J."/>
            <person name="Glotzer D."/>
            <person name="Gorecki P."/>
            <person name="Heitman J."/>
            <person name="Hesse C."/>
            <person name="Hori C."/>
            <person name="Igarashi K."/>
            <person name="Jurgens J.A."/>
            <person name="Kallen N."/>
            <person name="Kersten P."/>
            <person name="Kohler A."/>
            <person name="Kuees U."/>
            <person name="Kumar T.K.A."/>
            <person name="Kuo A."/>
            <person name="LaButti K."/>
            <person name="Larrondo L.F."/>
            <person name="Lindquist E."/>
            <person name="Ling A."/>
            <person name="Lombard V."/>
            <person name="Lucas S."/>
            <person name="Lundell T."/>
            <person name="Martin R."/>
            <person name="McLaughlin D.J."/>
            <person name="Morgenstern I."/>
            <person name="Morin E."/>
            <person name="Murat C."/>
            <person name="Nagy L.G."/>
            <person name="Nolan M."/>
            <person name="Ohm R.A."/>
            <person name="Patyshakuliyeva A."/>
            <person name="Rokas A."/>
            <person name="Ruiz-Duenas F.J."/>
            <person name="Sabat G."/>
            <person name="Salamov A."/>
            <person name="Samejima M."/>
            <person name="Schmutz J."/>
            <person name="Slot J.C."/>
            <person name="St John F."/>
            <person name="Stenlid J."/>
            <person name="Sun H."/>
            <person name="Sun S."/>
            <person name="Syed K."/>
            <person name="Tsang A."/>
            <person name="Wiebenga A."/>
            <person name="Young D."/>
            <person name="Pisabarro A."/>
            <person name="Eastwood D.C."/>
            <person name="Martin F."/>
            <person name="Cullen D."/>
            <person name="Grigoriev I.V."/>
            <person name="Hibbett D.S."/>
        </authorList>
    </citation>
    <scope>NUCLEOTIDE SEQUENCE [LARGE SCALE GENOMIC DNA]</scope>
    <source>
        <strain evidence="7 8">MD-104</strain>
    </source>
</reference>
<dbReference type="Gene3D" id="3.30.1390.20">
    <property type="entry name" value="Ribosomal protein L30, ferredoxin-like fold domain"/>
    <property type="match status" value="1"/>
</dbReference>
<evidence type="ECO:0000313" key="7">
    <source>
        <dbReference type="EMBL" id="PCH42584.1"/>
    </source>
</evidence>
<dbReference type="STRING" id="742152.A0A2H3K0P7"/>
<dbReference type="InterPro" id="IPR036919">
    <property type="entry name" value="Ribo_uL30_ferredoxin-like_sf"/>
</dbReference>
<feature type="region of interest" description="Disordered" evidence="5">
    <location>
        <begin position="124"/>
        <end position="151"/>
    </location>
</feature>
<dbReference type="InterPro" id="IPR016082">
    <property type="entry name" value="Ribosomal_uL30_ferredoxin-like"/>
</dbReference>
<dbReference type="PANTHER" id="PTHR15892:SF2">
    <property type="entry name" value="LARGE RIBOSOMAL SUBUNIT PROTEIN UL30M"/>
    <property type="match status" value="1"/>
</dbReference>
<feature type="region of interest" description="Disordered" evidence="5">
    <location>
        <begin position="32"/>
        <end position="67"/>
    </location>
</feature>
<keyword evidence="2" id="KW-0689">Ribosomal protein</keyword>
<evidence type="ECO:0000256" key="5">
    <source>
        <dbReference type="SAM" id="MobiDB-lite"/>
    </source>
</evidence>
<feature type="compositionally biased region" description="Low complexity" evidence="5">
    <location>
        <begin position="32"/>
        <end position="48"/>
    </location>
</feature>
<evidence type="ECO:0000256" key="4">
    <source>
        <dbReference type="ARBA" id="ARBA00035281"/>
    </source>
</evidence>
<dbReference type="InterPro" id="IPR005996">
    <property type="entry name" value="Ribosomal_uL30_bac-type"/>
</dbReference>
<dbReference type="OMA" id="THFRITQ"/>
<proteinExistence type="inferred from homology"/>
<dbReference type="GO" id="GO:0006412">
    <property type="term" value="P:translation"/>
    <property type="evidence" value="ECO:0007669"/>
    <property type="project" value="InterPro"/>
</dbReference>
<dbReference type="CDD" id="cd01658">
    <property type="entry name" value="Ribosomal_L30"/>
    <property type="match status" value="1"/>
</dbReference>
<dbReference type="GO" id="GO:0003735">
    <property type="term" value="F:structural constituent of ribosome"/>
    <property type="evidence" value="ECO:0007669"/>
    <property type="project" value="InterPro"/>
</dbReference>
<gene>
    <name evidence="7" type="ORF">WOLCODRAFT_25441</name>
</gene>
<dbReference type="SUPFAM" id="SSF55129">
    <property type="entry name" value="Ribosomal protein L30p/L7e"/>
    <property type="match status" value="1"/>
</dbReference>
<dbReference type="OrthoDB" id="509901at2759"/>
<name>A0A2H3K0P7_WOLCO</name>
<accession>A0A2H3K0P7</accession>